<dbReference type="GO" id="GO:0016491">
    <property type="term" value="F:oxidoreductase activity"/>
    <property type="evidence" value="ECO:0007669"/>
    <property type="project" value="InterPro"/>
</dbReference>
<dbReference type="SUPFAM" id="SSF54373">
    <property type="entry name" value="FAD-linked reductases, C-terminal domain"/>
    <property type="match status" value="1"/>
</dbReference>
<keyword evidence="3" id="KW-1185">Reference proteome</keyword>
<dbReference type="SUPFAM" id="SSF51905">
    <property type="entry name" value="FAD/NAD(P)-binding domain"/>
    <property type="match status" value="1"/>
</dbReference>
<feature type="domain" description="Amine oxidase" evidence="1">
    <location>
        <begin position="55"/>
        <end position="465"/>
    </location>
</feature>
<dbReference type="InterPro" id="IPR050464">
    <property type="entry name" value="Zeta_carotene_desat/Oxidored"/>
</dbReference>
<dbReference type="eggNOG" id="COG1232">
    <property type="taxonomic scope" value="Bacteria"/>
</dbReference>
<dbReference type="InterPro" id="IPR002937">
    <property type="entry name" value="Amino_oxidase"/>
</dbReference>
<dbReference type="PANTHER" id="PTHR42923">
    <property type="entry name" value="PROTOPORPHYRINOGEN OXIDASE"/>
    <property type="match status" value="1"/>
</dbReference>
<name>U2QCP0_9BACL</name>
<dbReference type="HOGENOM" id="CLU_586306_0_0_9"/>
<dbReference type="Pfam" id="PF01593">
    <property type="entry name" value="Amino_oxidase"/>
    <property type="match status" value="1"/>
</dbReference>
<dbReference type="RefSeq" id="WP_021752649.1">
    <property type="nucleotide sequence ID" value="NZ_KI271814.1"/>
</dbReference>
<proteinExistence type="predicted"/>
<evidence type="ECO:0000313" key="3">
    <source>
        <dbReference type="Proteomes" id="UP000016637"/>
    </source>
</evidence>
<comment type="caution">
    <text evidence="2">The sequence shown here is derived from an EMBL/GenBank/DDBJ whole genome shotgun (WGS) entry which is preliminary data.</text>
</comment>
<protein>
    <submittedName>
        <fullName evidence="2">Protoporphyrinogen oxidase</fullName>
    </submittedName>
</protein>
<evidence type="ECO:0000313" key="2">
    <source>
        <dbReference type="EMBL" id="ERK60620.1"/>
    </source>
</evidence>
<reference evidence="2 3" key="1">
    <citation type="submission" date="2013-08" db="EMBL/GenBank/DDBJ databases">
        <authorList>
            <person name="Weinstock G."/>
            <person name="Sodergren E."/>
            <person name="Wylie T."/>
            <person name="Fulton L."/>
            <person name="Fulton R."/>
            <person name="Fronick C."/>
            <person name="O'Laughlin M."/>
            <person name="Godfrey J."/>
            <person name="Miner T."/>
            <person name="Herter B."/>
            <person name="Appelbaum E."/>
            <person name="Cordes M."/>
            <person name="Lek S."/>
            <person name="Wollam A."/>
            <person name="Pepin K.H."/>
            <person name="Palsikar V.B."/>
            <person name="Mitreva M."/>
            <person name="Wilson R.K."/>
        </authorList>
    </citation>
    <scope>NUCLEOTIDE SEQUENCE [LARGE SCALE GENOMIC DNA]</scope>
    <source>
        <strain evidence="2 3">ATCC 700627</strain>
    </source>
</reference>
<dbReference type="Gene3D" id="3.50.50.60">
    <property type="entry name" value="FAD/NAD(P)-binding domain"/>
    <property type="match status" value="1"/>
</dbReference>
<organism evidence="2 3">
    <name type="scientific">Gemella bergeri ATCC 700627</name>
    <dbReference type="NCBI Taxonomy" id="1321820"/>
    <lineage>
        <taxon>Bacteria</taxon>
        <taxon>Bacillati</taxon>
        <taxon>Bacillota</taxon>
        <taxon>Bacilli</taxon>
        <taxon>Bacillales</taxon>
        <taxon>Gemellaceae</taxon>
        <taxon>Gemella</taxon>
    </lineage>
</organism>
<dbReference type="Proteomes" id="UP000016637">
    <property type="component" value="Unassembled WGS sequence"/>
</dbReference>
<evidence type="ECO:0000259" key="1">
    <source>
        <dbReference type="Pfam" id="PF01593"/>
    </source>
</evidence>
<dbReference type="PATRIC" id="fig|1321820.3.peg.42"/>
<dbReference type="AlphaFoldDB" id="U2QCP0"/>
<dbReference type="InterPro" id="IPR036188">
    <property type="entry name" value="FAD/NAD-bd_sf"/>
</dbReference>
<dbReference type="PANTHER" id="PTHR42923:SF3">
    <property type="entry name" value="PROTOPORPHYRINOGEN OXIDASE"/>
    <property type="match status" value="1"/>
</dbReference>
<gene>
    <name evidence="2" type="ORF">HMPREF1983_00042</name>
</gene>
<accession>U2QCP0</accession>
<dbReference type="EMBL" id="AWVP01000003">
    <property type="protein sequence ID" value="ERK60620.1"/>
    <property type="molecule type" value="Genomic_DNA"/>
</dbReference>
<sequence length="467" mass="55170">MKNIAIIGGDLSGVSCAYFLDKFSSINSKKYNIDIIEKDLEFAKNRFGKFQYGQEIYDNGWHNAIYGQGILFYLMIELGLHRYLIESSNTKKVFFTKEGVKYLPEKMLYGYPLEKRELLFSDLFDFKEKLSIAYNMHKTMEEENIKNMTVKRFFTSNINSKIYHNLIEPLLTSHYGSDVSNQNMVSLMPELSFLTIQKEYINEVLEDMYNKNVTDNISIGSKYRLKFTLKSFVETLESNFSDRVFLEFNRKIEKIEKIEKIDNKYLVHSNGSIYQYDYVVLALNHNNFLPWFNGDKVVEQFFATIKYVSNIVVTFVYKREDLHINREIGEIIFPKNTGNYVTKLEYVSNEWIDIKMSGIQIVRAYINRQNKVNELFEKTDEQIKELIEKEIQMVHGFVGKPERYYVNRLEDNYRYCNGKYNKKINGFVDYMKEKYPNLYIIGASKKATNLENTILEAKETAKEILKK</sequence>
<dbReference type="Gene3D" id="3.90.660.20">
    <property type="entry name" value="Protoporphyrinogen oxidase, mitochondrial, domain 2"/>
    <property type="match status" value="1"/>
</dbReference>
<dbReference type="Gene3D" id="1.10.3110.10">
    <property type="entry name" value="protoporphyrinogen ix oxidase, domain 3"/>
    <property type="match status" value="1"/>
</dbReference>